<dbReference type="Proteomes" id="UP000191522">
    <property type="component" value="Unassembled WGS sequence"/>
</dbReference>
<protein>
    <recommendedName>
        <fullName evidence="2">Azaphilone pigments biosynthesis cluster protein L N-terminal domain-containing protein</fullName>
    </recommendedName>
</protein>
<evidence type="ECO:0000313" key="3">
    <source>
        <dbReference type="EMBL" id="OQD65597.1"/>
    </source>
</evidence>
<evidence type="ECO:0000259" key="2">
    <source>
        <dbReference type="Pfam" id="PF17111"/>
    </source>
</evidence>
<dbReference type="OrthoDB" id="5068804at2759"/>
<dbReference type="Pfam" id="PF17111">
    <property type="entry name" value="PigL_N"/>
    <property type="match status" value="1"/>
</dbReference>
<reference evidence="4" key="1">
    <citation type="journal article" date="2017" name="Nat. Microbiol.">
        <title>Global analysis of biosynthetic gene clusters reveals vast potential of secondary metabolite production in Penicillium species.</title>
        <authorList>
            <person name="Nielsen J.C."/>
            <person name="Grijseels S."/>
            <person name="Prigent S."/>
            <person name="Ji B."/>
            <person name="Dainat J."/>
            <person name="Nielsen K.F."/>
            <person name="Frisvad J.C."/>
            <person name="Workman M."/>
            <person name="Nielsen J."/>
        </authorList>
    </citation>
    <scope>NUCLEOTIDE SEQUENCE [LARGE SCALE GENOMIC DNA]</scope>
    <source>
        <strain evidence="4">IBT 11843</strain>
    </source>
</reference>
<evidence type="ECO:0000313" key="4">
    <source>
        <dbReference type="Proteomes" id="UP000191522"/>
    </source>
</evidence>
<feature type="domain" description="Azaphilone pigments biosynthesis cluster protein L N-terminal" evidence="2">
    <location>
        <begin position="5"/>
        <end position="206"/>
    </location>
</feature>
<dbReference type="InterPro" id="IPR031348">
    <property type="entry name" value="PigL_N"/>
</dbReference>
<gene>
    <name evidence="3" type="ORF">PENDEC_c075G00243</name>
</gene>
<name>A0A1V6NM22_PENDC</name>
<feature type="region of interest" description="Disordered" evidence="1">
    <location>
        <begin position="352"/>
        <end position="372"/>
    </location>
</feature>
<dbReference type="AlphaFoldDB" id="A0A1V6NM22"/>
<proteinExistence type="predicted"/>
<comment type="caution">
    <text evidence="3">The sequence shown here is derived from an EMBL/GenBank/DDBJ whole genome shotgun (WGS) entry which is preliminary data.</text>
</comment>
<sequence>MSRDAGSLALANFALKCSVALQETANGYKTNSKIVRDLREELESLNEVLRILSTTINTKKDAAEFAVLEIPLWRCGKACQDLEESIIKYTWKLGDGNMSPRDWARITYMGEDIDGFRQMVAGYKSTITIALGGARLRTSSVTTNVMDEYKEMIVTTMGDLEAHLKLINEKVEEVVAKDTGELHSEPDEIQLIKEEQLSSKTCLEIMARYSLLIEHSQRESRHNDSVIQPTTSKVGIITDDALQECKMGLAETTAKLERKQEDLMNQLLLQSKIQNPSVEEAAQFAKLQEELETIRQCTGICSKAIQNSGQGRMREIEELSQELQLEHLSQFRNKEKYADLVKNGGISSSALIVEGSKPDNTSSTERTIDSENTPKDLHHLILGMGNCESDISNSPSIFSLATMPSTTLTTDTRLTADEMRTAIDELRHGKQLYDDYVEHESGALEGLQDYLDATTVPKKTIAPSEHGQSPSLAAFLYTPNARSTQTTTPLTSVDIADQSITNTTRLLTSNIFQHIEQSTKTTRPLLLLACIKRRGRPAKLHQKFVTHIEDDRQLFHALRKIYFDHRRRLESFWSLRTLHSIHFMRVCISIQPCLEYLNLGHHISKS</sequence>
<dbReference type="EMBL" id="MDYL01000075">
    <property type="protein sequence ID" value="OQD65597.1"/>
    <property type="molecule type" value="Genomic_DNA"/>
</dbReference>
<accession>A0A1V6NM22</accession>
<organism evidence="3 4">
    <name type="scientific">Penicillium decumbens</name>
    <dbReference type="NCBI Taxonomy" id="69771"/>
    <lineage>
        <taxon>Eukaryota</taxon>
        <taxon>Fungi</taxon>
        <taxon>Dikarya</taxon>
        <taxon>Ascomycota</taxon>
        <taxon>Pezizomycotina</taxon>
        <taxon>Eurotiomycetes</taxon>
        <taxon>Eurotiomycetidae</taxon>
        <taxon>Eurotiales</taxon>
        <taxon>Aspergillaceae</taxon>
        <taxon>Penicillium</taxon>
    </lineage>
</organism>
<dbReference type="STRING" id="69771.A0A1V6NM22"/>
<evidence type="ECO:0000256" key="1">
    <source>
        <dbReference type="SAM" id="MobiDB-lite"/>
    </source>
</evidence>
<keyword evidence="4" id="KW-1185">Reference proteome</keyword>